<reference evidence="5 6" key="1">
    <citation type="submission" date="2023-03" db="EMBL/GenBank/DDBJ databases">
        <title>Roseibium porphyridii sp. nov. and Roseibium rhodosorbium sp. nov. isolated from marine algae, Porphyridium cruentum and Rhodosorus marinus, respectively.</title>
        <authorList>
            <person name="Lee M.W."/>
            <person name="Choi B.J."/>
            <person name="Lee J.K."/>
            <person name="Choi D.G."/>
            <person name="Baek J.H."/>
            <person name="Bayburt H."/>
            <person name="Kim J.M."/>
            <person name="Han D.M."/>
            <person name="Kim K.H."/>
            <person name="Jeon C.O."/>
        </authorList>
    </citation>
    <scope>NUCLEOTIDE SEQUENCE [LARGE SCALE GENOMIC DNA]</scope>
    <source>
        <strain evidence="5 6">KMA01</strain>
    </source>
</reference>
<dbReference type="PROSITE" id="PS01124">
    <property type="entry name" value="HTH_ARAC_FAMILY_2"/>
    <property type="match status" value="1"/>
</dbReference>
<keyword evidence="3" id="KW-0804">Transcription</keyword>
<dbReference type="RefSeq" id="WP_265681209.1">
    <property type="nucleotide sequence ID" value="NZ_CP120863.1"/>
</dbReference>
<dbReference type="InterPro" id="IPR050204">
    <property type="entry name" value="AraC_XylS_family_regulators"/>
</dbReference>
<evidence type="ECO:0000259" key="4">
    <source>
        <dbReference type="PROSITE" id="PS01124"/>
    </source>
</evidence>
<dbReference type="SUPFAM" id="SSF46689">
    <property type="entry name" value="Homeodomain-like"/>
    <property type="match status" value="2"/>
</dbReference>
<organism evidence="5 6">
    <name type="scientific">Roseibium porphyridii</name>
    <dbReference type="NCBI Taxonomy" id="2866279"/>
    <lineage>
        <taxon>Bacteria</taxon>
        <taxon>Pseudomonadati</taxon>
        <taxon>Pseudomonadota</taxon>
        <taxon>Alphaproteobacteria</taxon>
        <taxon>Hyphomicrobiales</taxon>
        <taxon>Stappiaceae</taxon>
        <taxon>Roseibium</taxon>
    </lineage>
</organism>
<dbReference type="PANTHER" id="PTHR46796:SF2">
    <property type="entry name" value="TRANSCRIPTIONAL REGULATORY PROTEIN"/>
    <property type="match status" value="1"/>
</dbReference>
<dbReference type="Pfam" id="PF02311">
    <property type="entry name" value="AraC_binding"/>
    <property type="match status" value="1"/>
</dbReference>
<proteinExistence type="predicted"/>
<evidence type="ECO:0000313" key="6">
    <source>
        <dbReference type="Proteomes" id="UP001209803"/>
    </source>
</evidence>
<dbReference type="PANTHER" id="PTHR46796">
    <property type="entry name" value="HTH-TYPE TRANSCRIPTIONAL ACTIVATOR RHAS-RELATED"/>
    <property type="match status" value="1"/>
</dbReference>
<evidence type="ECO:0000256" key="3">
    <source>
        <dbReference type="ARBA" id="ARBA00023163"/>
    </source>
</evidence>
<dbReference type="InterPro" id="IPR003313">
    <property type="entry name" value="AraC-bd"/>
</dbReference>
<dbReference type="SUPFAM" id="SSF51215">
    <property type="entry name" value="Regulatory protein AraC"/>
    <property type="match status" value="1"/>
</dbReference>
<evidence type="ECO:0000313" key="5">
    <source>
        <dbReference type="EMBL" id="WFE88225.1"/>
    </source>
</evidence>
<dbReference type="EMBL" id="CP120863">
    <property type="protein sequence ID" value="WFE88225.1"/>
    <property type="molecule type" value="Genomic_DNA"/>
</dbReference>
<keyword evidence="2" id="KW-0238">DNA-binding</keyword>
<dbReference type="Pfam" id="PF12833">
    <property type="entry name" value="HTH_18"/>
    <property type="match status" value="1"/>
</dbReference>
<dbReference type="InterPro" id="IPR037923">
    <property type="entry name" value="HTH-like"/>
</dbReference>
<dbReference type="Gene3D" id="1.10.10.60">
    <property type="entry name" value="Homeodomain-like"/>
    <property type="match status" value="1"/>
</dbReference>
<protein>
    <submittedName>
        <fullName evidence="5">AraC family transcriptional regulator</fullName>
    </submittedName>
</protein>
<dbReference type="SMART" id="SM00342">
    <property type="entry name" value="HTH_ARAC"/>
    <property type="match status" value="1"/>
</dbReference>
<name>A0ABY8EYV0_9HYPH</name>
<dbReference type="InterPro" id="IPR009057">
    <property type="entry name" value="Homeodomain-like_sf"/>
</dbReference>
<feature type="domain" description="HTH araC/xylS-type" evidence="4">
    <location>
        <begin position="200"/>
        <end position="297"/>
    </location>
</feature>
<keyword evidence="6" id="KW-1185">Reference proteome</keyword>
<evidence type="ECO:0000256" key="1">
    <source>
        <dbReference type="ARBA" id="ARBA00023015"/>
    </source>
</evidence>
<gene>
    <name evidence="5" type="ORF">K1718_18920</name>
</gene>
<dbReference type="Proteomes" id="UP001209803">
    <property type="component" value="Chromosome"/>
</dbReference>
<accession>A0ABY8EYV0</accession>
<dbReference type="InterPro" id="IPR018060">
    <property type="entry name" value="HTH_AraC"/>
</dbReference>
<evidence type="ECO:0000256" key="2">
    <source>
        <dbReference type="ARBA" id="ARBA00023125"/>
    </source>
</evidence>
<sequence>MSTNSTLGYQENNTAQTLDAGLGAGLERLCNTPGDGITSAPPEAGIERIEARFQGNGFSPHRHDTYAIGLTINGVQTFNYRGEGQASLPGQVIVIHPDELHDGGAGNEQGLRYRMIYVPPEKISDALAAGRDSGLPFVSSPVLTDIEFRQDLVEALSDIECEIGDLKRDCLLADLAACLKRHADNGKSNRPAVLDHKALKECSDLMKECCDRDVTLADLEAIAQIDRYSLARQFRRAYGTSPHRYLVMRRLDRVKLKLQKGEKLADAAVGSGFSDQSHMNRHFKRAFGMSPGEWRRLHAAGGQTL</sequence>
<keyword evidence="1" id="KW-0805">Transcription regulation</keyword>